<dbReference type="EMBL" id="AP022345">
    <property type="protein sequence ID" value="BBU69634.1"/>
    <property type="molecule type" value="Genomic_DNA"/>
</dbReference>
<evidence type="ECO:0000313" key="2">
    <source>
        <dbReference type="Proteomes" id="UP000463961"/>
    </source>
</evidence>
<dbReference type="RefSeq" id="WP_162049669.1">
    <property type="nucleotide sequence ID" value="NZ_AP022345.1"/>
</dbReference>
<dbReference type="Gene3D" id="3.30.2310.40">
    <property type="match status" value="1"/>
</dbReference>
<dbReference type="AlphaFoldDB" id="A0A7R6R7Z3"/>
<proteinExistence type="predicted"/>
<reference evidence="2" key="1">
    <citation type="submission" date="2020-01" db="EMBL/GenBank/DDBJ databases">
        <title>Phosphoaccumulans saitamaens gen. nov., sp. nov., a polyphosphate accumulating bacterium isolated from surface river water.</title>
        <authorList>
            <person name="Watanabe K."/>
            <person name="Suda W."/>
        </authorList>
    </citation>
    <scope>NUCLEOTIDE SEQUENCE [LARGE SCALE GENOMIC DNA]</scope>
    <source>
        <strain evidence="2">ICHIAU1</strain>
    </source>
</reference>
<protein>
    <submittedName>
        <fullName evidence="1">Uncharacterized protein</fullName>
    </submittedName>
</protein>
<accession>A0A7R6R7Z3</accession>
<gene>
    <name evidence="1" type="ORF">ICHIAU1_19170</name>
</gene>
<dbReference type="InterPro" id="IPR038493">
    <property type="entry name" value="MqsR_sf"/>
</dbReference>
<dbReference type="OrthoDB" id="9989582at2"/>
<sequence length="144" mass="16214">MTFSLWDPPLPVVPISSISTDKDRLIGGRCWDLPAVQQALADGSLSIELTTTATEGAAYLGWRSSDVALFLKSLKTYHYINSQWCMPPADGNHFKPLQSDAYQMGFSRIQGVENPRLEPYLYIKWGVRERAAVVMVFSFHESTR</sequence>
<dbReference type="Proteomes" id="UP000463961">
    <property type="component" value="Chromosome"/>
</dbReference>
<evidence type="ECO:0000313" key="1">
    <source>
        <dbReference type="EMBL" id="BBU69634.1"/>
    </source>
</evidence>
<name>A0A7R6R7Z3_9RHOO</name>
<organism evidence="1 2">
    <name type="scientific">Fluviibacter phosphoraccumulans</name>
    <dbReference type="NCBI Taxonomy" id="1751046"/>
    <lineage>
        <taxon>Bacteria</taxon>
        <taxon>Pseudomonadati</taxon>
        <taxon>Pseudomonadota</taxon>
        <taxon>Betaproteobacteria</taxon>
        <taxon>Rhodocyclales</taxon>
        <taxon>Fluviibacteraceae</taxon>
        <taxon>Fluviibacter</taxon>
    </lineage>
</organism>
<keyword evidence="2" id="KW-1185">Reference proteome</keyword>